<dbReference type="AlphaFoldDB" id="A0PAC5"/>
<dbReference type="EMBL" id="AB263748">
    <property type="protein sequence ID" value="BAF37788.1"/>
    <property type="molecule type" value="Genomic_DNA"/>
</dbReference>
<name>A0PAC5_IPOTF</name>
<accession>A0PAC5</accession>
<organism evidence="1">
    <name type="scientific">Ipomoea trifida</name>
    <name type="common">Morning glory</name>
    <dbReference type="NCBI Taxonomy" id="35884"/>
    <lineage>
        <taxon>Eukaryota</taxon>
        <taxon>Viridiplantae</taxon>
        <taxon>Streptophyta</taxon>
        <taxon>Embryophyta</taxon>
        <taxon>Tracheophyta</taxon>
        <taxon>Spermatophyta</taxon>
        <taxon>Magnoliopsida</taxon>
        <taxon>eudicotyledons</taxon>
        <taxon>Gunneridae</taxon>
        <taxon>Pentapetalae</taxon>
        <taxon>asterids</taxon>
        <taxon>lamiids</taxon>
        <taxon>Solanales</taxon>
        <taxon>Convolvulaceae</taxon>
        <taxon>Ipomoeeae</taxon>
        <taxon>Ipomoea</taxon>
    </lineage>
</organism>
<protein>
    <submittedName>
        <fullName evidence="1">Uncharacterized protein</fullName>
    </submittedName>
</protein>
<evidence type="ECO:0000313" key="1">
    <source>
        <dbReference type="EMBL" id="BAF37788.1"/>
    </source>
</evidence>
<reference evidence="1" key="1">
    <citation type="journal article" date="2007" name="Sex. Plant Reprod.">
        <title>Physical size of the S locus region defined by genetic recombination and genome sequencing in Ipomoea trifida, Convolvulaceae.</title>
        <authorList>
            <person name="Rahman M.H."/>
            <person name="Tsuchiya T."/>
            <person name="Suwabe K."/>
            <person name="Kohori J."/>
            <person name="Tomita R.N."/>
            <person name="Kagaya Y."/>
            <person name="Kobayashi I."/>
            <person name="Kakeda K."/>
            <person name="Kowyama Y."/>
        </authorList>
    </citation>
    <scope>NUCLEOTIDE SEQUENCE</scope>
</reference>
<sequence length="50" mass="4993">MLVVGGGGSSAGIAVSHVFNQNQVISSMTMDQGVCGIRNGDSGSEVPELV</sequence>
<proteinExistence type="predicted"/>